<dbReference type="EMBL" id="EQ973791">
    <property type="protein sequence ID" value="EEF47025.1"/>
    <property type="molecule type" value="Genomic_DNA"/>
</dbReference>
<dbReference type="InParanoid" id="B9RPA7"/>
<evidence type="ECO:0000313" key="1">
    <source>
        <dbReference type="EMBL" id="EEF47025.1"/>
    </source>
</evidence>
<keyword evidence="2" id="KW-1185">Reference proteome</keyword>
<sequence length="171" mass="18752">MSPSSTLSLINHNRILDSRGPNSLDGLPDFHFATIPLRHPPSNSHTSVALSMLALREACRKDLLSVLRELVTKLNDTASSSSSLPMTCMLSGTIFNGTLTLSRELRIPNVLLWNMGASGSNQSTSFRQEFGQHDGMKGAQVRDLFKFNKTKDQVDSMEDFIEGDIGRASKA</sequence>
<gene>
    <name evidence="1" type="ORF">RCOM_0926130</name>
</gene>
<protein>
    <submittedName>
        <fullName evidence="1">UDP-glucuronosyltransferase, putative</fullName>
    </submittedName>
</protein>
<dbReference type="Proteomes" id="UP000008311">
    <property type="component" value="Unassembled WGS sequence"/>
</dbReference>
<dbReference type="STRING" id="3988.B9RPA7"/>
<dbReference type="Gene3D" id="3.40.50.2000">
    <property type="entry name" value="Glycogen Phosphorylase B"/>
    <property type="match status" value="1"/>
</dbReference>
<dbReference type="SUPFAM" id="SSF53756">
    <property type="entry name" value="UDP-Glycosyltransferase/glycogen phosphorylase"/>
    <property type="match status" value="1"/>
</dbReference>
<dbReference type="eggNOG" id="KOG1192">
    <property type="taxonomic scope" value="Eukaryota"/>
</dbReference>
<name>B9RPA7_RICCO</name>
<proteinExistence type="predicted"/>
<dbReference type="GO" id="GO:0016740">
    <property type="term" value="F:transferase activity"/>
    <property type="evidence" value="ECO:0007669"/>
    <property type="project" value="UniProtKB-KW"/>
</dbReference>
<evidence type="ECO:0000313" key="2">
    <source>
        <dbReference type="Proteomes" id="UP000008311"/>
    </source>
</evidence>
<accession>B9RPA7</accession>
<organism evidence="1 2">
    <name type="scientific">Ricinus communis</name>
    <name type="common">Castor bean</name>
    <dbReference type="NCBI Taxonomy" id="3988"/>
    <lineage>
        <taxon>Eukaryota</taxon>
        <taxon>Viridiplantae</taxon>
        <taxon>Streptophyta</taxon>
        <taxon>Embryophyta</taxon>
        <taxon>Tracheophyta</taxon>
        <taxon>Spermatophyta</taxon>
        <taxon>Magnoliopsida</taxon>
        <taxon>eudicotyledons</taxon>
        <taxon>Gunneridae</taxon>
        <taxon>Pentapetalae</taxon>
        <taxon>rosids</taxon>
        <taxon>fabids</taxon>
        <taxon>Malpighiales</taxon>
        <taxon>Euphorbiaceae</taxon>
        <taxon>Acalyphoideae</taxon>
        <taxon>Acalypheae</taxon>
        <taxon>Ricinus</taxon>
    </lineage>
</organism>
<dbReference type="AlphaFoldDB" id="B9RPA7"/>
<reference evidence="2" key="1">
    <citation type="journal article" date="2010" name="Nat. Biotechnol.">
        <title>Draft genome sequence of the oilseed species Ricinus communis.</title>
        <authorList>
            <person name="Chan A.P."/>
            <person name="Crabtree J."/>
            <person name="Zhao Q."/>
            <person name="Lorenzi H."/>
            <person name="Orvis J."/>
            <person name="Puiu D."/>
            <person name="Melake-Berhan A."/>
            <person name="Jones K.M."/>
            <person name="Redman J."/>
            <person name="Chen G."/>
            <person name="Cahoon E.B."/>
            <person name="Gedil M."/>
            <person name="Stanke M."/>
            <person name="Haas B.J."/>
            <person name="Wortman J.R."/>
            <person name="Fraser-Liggett C.M."/>
            <person name="Ravel J."/>
            <person name="Rabinowicz P.D."/>
        </authorList>
    </citation>
    <scope>NUCLEOTIDE SEQUENCE [LARGE SCALE GENOMIC DNA]</scope>
    <source>
        <strain evidence="2">cv. Hale</strain>
    </source>
</reference>